<dbReference type="GO" id="GO:0003676">
    <property type="term" value="F:nucleic acid binding"/>
    <property type="evidence" value="ECO:0007669"/>
    <property type="project" value="InterPro"/>
</dbReference>
<dbReference type="AlphaFoldDB" id="A0A0D0DCL3"/>
<gene>
    <name evidence="2" type="ORF">PAXRUDRAFT_154891</name>
</gene>
<evidence type="ECO:0000313" key="2">
    <source>
        <dbReference type="EMBL" id="KIK81931.1"/>
    </source>
</evidence>
<name>A0A0D0DCL3_9AGAM</name>
<sequence>MPPNCGLSDKQQSGVKGKKNWLTYLFTANADGSMKLPPLIIGKAQKPCVFKNKTGTQLGFYYRNNAKAWHG</sequence>
<dbReference type="InterPro" id="IPR004875">
    <property type="entry name" value="DDE_SF_endonuclease_dom"/>
</dbReference>
<dbReference type="Pfam" id="PF03184">
    <property type="entry name" value="DDE_1"/>
    <property type="match status" value="1"/>
</dbReference>
<proteinExistence type="predicted"/>
<organism evidence="2 3">
    <name type="scientific">Paxillus rubicundulus Ve08.2h10</name>
    <dbReference type="NCBI Taxonomy" id="930991"/>
    <lineage>
        <taxon>Eukaryota</taxon>
        <taxon>Fungi</taxon>
        <taxon>Dikarya</taxon>
        <taxon>Basidiomycota</taxon>
        <taxon>Agaricomycotina</taxon>
        <taxon>Agaricomycetes</taxon>
        <taxon>Agaricomycetidae</taxon>
        <taxon>Boletales</taxon>
        <taxon>Paxilineae</taxon>
        <taxon>Paxillaceae</taxon>
        <taxon>Paxillus</taxon>
    </lineage>
</organism>
<evidence type="ECO:0000259" key="1">
    <source>
        <dbReference type="Pfam" id="PF03184"/>
    </source>
</evidence>
<dbReference type="HOGENOM" id="CLU_018294_9_0_1"/>
<evidence type="ECO:0000313" key="3">
    <source>
        <dbReference type="Proteomes" id="UP000054538"/>
    </source>
</evidence>
<dbReference type="EMBL" id="KN825705">
    <property type="protein sequence ID" value="KIK81931.1"/>
    <property type="molecule type" value="Genomic_DNA"/>
</dbReference>
<protein>
    <recommendedName>
        <fullName evidence="1">DDE-1 domain-containing protein</fullName>
    </recommendedName>
</protein>
<reference evidence="2 3" key="1">
    <citation type="submission" date="2014-04" db="EMBL/GenBank/DDBJ databases">
        <authorList>
            <consortium name="DOE Joint Genome Institute"/>
            <person name="Kuo A."/>
            <person name="Kohler A."/>
            <person name="Jargeat P."/>
            <person name="Nagy L.G."/>
            <person name="Floudas D."/>
            <person name="Copeland A."/>
            <person name="Barry K.W."/>
            <person name="Cichocki N."/>
            <person name="Veneault-Fourrey C."/>
            <person name="LaButti K."/>
            <person name="Lindquist E.A."/>
            <person name="Lipzen A."/>
            <person name="Lundell T."/>
            <person name="Morin E."/>
            <person name="Murat C."/>
            <person name="Sun H."/>
            <person name="Tunlid A."/>
            <person name="Henrissat B."/>
            <person name="Grigoriev I.V."/>
            <person name="Hibbett D.S."/>
            <person name="Martin F."/>
            <person name="Nordberg H.P."/>
            <person name="Cantor M.N."/>
            <person name="Hua S.X."/>
        </authorList>
    </citation>
    <scope>NUCLEOTIDE SEQUENCE [LARGE SCALE GENOMIC DNA]</scope>
    <source>
        <strain evidence="2 3">Ve08.2h10</strain>
    </source>
</reference>
<keyword evidence="3" id="KW-1185">Reference proteome</keyword>
<accession>A0A0D0DCL3</accession>
<feature type="domain" description="DDE-1" evidence="1">
    <location>
        <begin position="21"/>
        <end position="69"/>
    </location>
</feature>
<dbReference type="Proteomes" id="UP000054538">
    <property type="component" value="Unassembled WGS sequence"/>
</dbReference>
<dbReference type="OrthoDB" id="162969at2759"/>
<reference evidence="3" key="2">
    <citation type="submission" date="2015-01" db="EMBL/GenBank/DDBJ databases">
        <title>Evolutionary Origins and Diversification of the Mycorrhizal Mutualists.</title>
        <authorList>
            <consortium name="DOE Joint Genome Institute"/>
            <consortium name="Mycorrhizal Genomics Consortium"/>
            <person name="Kohler A."/>
            <person name="Kuo A."/>
            <person name="Nagy L.G."/>
            <person name="Floudas D."/>
            <person name="Copeland A."/>
            <person name="Barry K.W."/>
            <person name="Cichocki N."/>
            <person name="Veneault-Fourrey C."/>
            <person name="LaButti K."/>
            <person name="Lindquist E.A."/>
            <person name="Lipzen A."/>
            <person name="Lundell T."/>
            <person name="Morin E."/>
            <person name="Murat C."/>
            <person name="Riley R."/>
            <person name="Ohm R."/>
            <person name="Sun H."/>
            <person name="Tunlid A."/>
            <person name="Henrissat B."/>
            <person name="Grigoriev I.V."/>
            <person name="Hibbett D.S."/>
            <person name="Martin F."/>
        </authorList>
    </citation>
    <scope>NUCLEOTIDE SEQUENCE [LARGE SCALE GENOMIC DNA]</scope>
    <source>
        <strain evidence="3">Ve08.2h10</strain>
    </source>
</reference>
<dbReference type="InParanoid" id="A0A0D0DCL3"/>